<dbReference type="GO" id="GO:0005524">
    <property type="term" value="F:ATP binding"/>
    <property type="evidence" value="ECO:0007669"/>
    <property type="project" value="UniProtKB-KW"/>
</dbReference>
<organism evidence="8 9">
    <name type="scientific">Marinactinospora thermotolerans DSM 45154</name>
    <dbReference type="NCBI Taxonomy" id="1122192"/>
    <lineage>
        <taxon>Bacteria</taxon>
        <taxon>Bacillati</taxon>
        <taxon>Actinomycetota</taxon>
        <taxon>Actinomycetes</taxon>
        <taxon>Streptosporangiales</taxon>
        <taxon>Nocardiopsidaceae</taxon>
        <taxon>Marinactinospora</taxon>
    </lineage>
</organism>
<dbReference type="SUPFAM" id="SSF53613">
    <property type="entry name" value="Ribokinase-like"/>
    <property type="match status" value="1"/>
</dbReference>
<dbReference type="Proteomes" id="UP000190637">
    <property type="component" value="Unassembled WGS sequence"/>
</dbReference>
<evidence type="ECO:0000256" key="4">
    <source>
        <dbReference type="ARBA" id="ARBA00022777"/>
    </source>
</evidence>
<dbReference type="OrthoDB" id="9795789at2"/>
<keyword evidence="5" id="KW-0067">ATP-binding</keyword>
<keyword evidence="3" id="KW-0547">Nucleotide-binding</keyword>
<dbReference type="AlphaFoldDB" id="A0A1T4M4U8"/>
<gene>
    <name evidence="8" type="ORF">SAMN02745673_00942</name>
</gene>
<dbReference type="PANTHER" id="PTHR43085">
    <property type="entry name" value="HEXOKINASE FAMILY MEMBER"/>
    <property type="match status" value="1"/>
</dbReference>
<dbReference type="InterPro" id="IPR029056">
    <property type="entry name" value="Ribokinase-like"/>
</dbReference>
<evidence type="ECO:0000256" key="6">
    <source>
        <dbReference type="RuleBase" id="RU003704"/>
    </source>
</evidence>
<dbReference type="InterPro" id="IPR050306">
    <property type="entry name" value="PfkB_Carbo_kinase"/>
</dbReference>
<keyword evidence="2 6" id="KW-0808">Transferase</keyword>
<evidence type="ECO:0000256" key="1">
    <source>
        <dbReference type="ARBA" id="ARBA00010688"/>
    </source>
</evidence>
<evidence type="ECO:0000256" key="3">
    <source>
        <dbReference type="ARBA" id="ARBA00022741"/>
    </source>
</evidence>
<dbReference type="PANTHER" id="PTHR43085:SF1">
    <property type="entry name" value="PSEUDOURIDINE KINASE-RELATED"/>
    <property type="match status" value="1"/>
</dbReference>
<evidence type="ECO:0000313" key="9">
    <source>
        <dbReference type="Proteomes" id="UP000190637"/>
    </source>
</evidence>
<dbReference type="InterPro" id="IPR002139">
    <property type="entry name" value="Ribo/fructo_kinase"/>
</dbReference>
<dbReference type="EMBL" id="FUWS01000002">
    <property type="protein sequence ID" value="SJZ61798.1"/>
    <property type="molecule type" value="Genomic_DNA"/>
</dbReference>
<dbReference type="CDD" id="cd01167">
    <property type="entry name" value="bac_FRK"/>
    <property type="match status" value="1"/>
</dbReference>
<dbReference type="PRINTS" id="PR00990">
    <property type="entry name" value="RIBOKINASE"/>
</dbReference>
<dbReference type="STRING" id="1122192.SAMN02745673_00942"/>
<accession>A0A1T4M4U8</accession>
<dbReference type="Gene3D" id="3.40.1190.20">
    <property type="match status" value="1"/>
</dbReference>
<dbReference type="GO" id="GO:0008865">
    <property type="term" value="F:fructokinase activity"/>
    <property type="evidence" value="ECO:0007669"/>
    <property type="project" value="UniProtKB-ARBA"/>
</dbReference>
<dbReference type="InterPro" id="IPR011611">
    <property type="entry name" value="PfkB_dom"/>
</dbReference>
<dbReference type="Pfam" id="PF00294">
    <property type="entry name" value="PfkB"/>
    <property type="match status" value="1"/>
</dbReference>
<protein>
    <submittedName>
        <fullName evidence="8">Fructokinase</fullName>
    </submittedName>
</protein>
<dbReference type="PROSITE" id="PS00583">
    <property type="entry name" value="PFKB_KINASES_1"/>
    <property type="match status" value="1"/>
</dbReference>
<name>A0A1T4M4U8_9ACTN</name>
<dbReference type="RefSeq" id="WP_078760338.1">
    <property type="nucleotide sequence ID" value="NZ_FUWS01000002.1"/>
</dbReference>
<evidence type="ECO:0000256" key="5">
    <source>
        <dbReference type="ARBA" id="ARBA00022840"/>
    </source>
</evidence>
<dbReference type="PROSITE" id="PS00584">
    <property type="entry name" value="PFKB_KINASES_2"/>
    <property type="match status" value="1"/>
</dbReference>
<dbReference type="GO" id="GO:0006000">
    <property type="term" value="P:fructose metabolic process"/>
    <property type="evidence" value="ECO:0007669"/>
    <property type="project" value="UniProtKB-ARBA"/>
</dbReference>
<evidence type="ECO:0000259" key="7">
    <source>
        <dbReference type="Pfam" id="PF00294"/>
    </source>
</evidence>
<reference evidence="8 9" key="1">
    <citation type="submission" date="2017-02" db="EMBL/GenBank/DDBJ databases">
        <authorList>
            <person name="Peterson S.W."/>
        </authorList>
    </citation>
    <scope>NUCLEOTIDE SEQUENCE [LARGE SCALE GENOMIC DNA]</scope>
    <source>
        <strain evidence="8 9">DSM 45154</strain>
    </source>
</reference>
<proteinExistence type="inferred from homology"/>
<dbReference type="InterPro" id="IPR002173">
    <property type="entry name" value="Carboh/pur_kinase_PfkB_CS"/>
</dbReference>
<evidence type="ECO:0000256" key="2">
    <source>
        <dbReference type="ARBA" id="ARBA00022679"/>
    </source>
</evidence>
<feature type="domain" description="Carbohydrate kinase PfkB" evidence="7">
    <location>
        <begin position="2"/>
        <end position="303"/>
    </location>
</feature>
<keyword evidence="9" id="KW-1185">Reference proteome</keyword>
<comment type="similarity">
    <text evidence="1 6">Belongs to the carbohydrate kinase PfkB family.</text>
</comment>
<sequence length="318" mass="33383">MITVVGEALIDLISAESGTYRAAPGGAPTNTAVALARLGTPASLLARIGSDRFGRRLRGYITSCGVDGRDLVSASEPSTLAIADIDEAGHAEYGFYVNGTADWQWRPEELPDPVADDVTALHVGSLALALAPGSAVLEKWIARQRERVTVSYDPNIRPALAGDPATERERVERQIALADIVKASDEDVRWLYPGRSVEETARFWAGLGPRLVFVTRGGEGTVALRGGADPLLLVRTPPAVKVADTVGAGDAFAAGVLDALDRNGVLGAAGRDRLASLDAQALAACLDHAHWVSGRVCERVGADPGPLDPPQVRFPATA</sequence>
<evidence type="ECO:0000313" key="8">
    <source>
        <dbReference type="EMBL" id="SJZ61798.1"/>
    </source>
</evidence>
<keyword evidence="4 6" id="KW-0418">Kinase</keyword>